<dbReference type="Proteomes" id="UP000053411">
    <property type="component" value="Unassembled WGS sequence"/>
</dbReference>
<feature type="transmembrane region" description="Helical" evidence="2">
    <location>
        <begin position="345"/>
        <end position="371"/>
    </location>
</feature>
<keyword evidence="2" id="KW-1133">Transmembrane helix</keyword>
<evidence type="ECO:0000256" key="3">
    <source>
        <dbReference type="SAM" id="SignalP"/>
    </source>
</evidence>
<dbReference type="RefSeq" id="XP_016629345.1">
    <property type="nucleotide sequence ID" value="XM_016779634.1"/>
</dbReference>
<keyword evidence="2" id="KW-0812">Transmembrane</keyword>
<organism evidence="4 5">
    <name type="scientific">Fonsecaea multimorphosa CBS 102226</name>
    <dbReference type="NCBI Taxonomy" id="1442371"/>
    <lineage>
        <taxon>Eukaryota</taxon>
        <taxon>Fungi</taxon>
        <taxon>Dikarya</taxon>
        <taxon>Ascomycota</taxon>
        <taxon>Pezizomycotina</taxon>
        <taxon>Eurotiomycetes</taxon>
        <taxon>Chaetothyriomycetidae</taxon>
        <taxon>Chaetothyriales</taxon>
        <taxon>Herpotrichiellaceae</taxon>
        <taxon>Fonsecaea</taxon>
    </lineage>
</organism>
<name>A0A0D2JPD8_9EURO</name>
<feature type="chain" id="PRO_5002256218" evidence="3">
    <location>
        <begin position="26"/>
        <end position="438"/>
    </location>
</feature>
<sequence length="438" mass="49048">MAPLAGLWALMAACLMLFQEKGTDMILFFNQKSAPIFRNFLAIEPPPAVTTTLVSTIHSTIHHVSTITAPPITSTTTFYAPGYSAVVVTLSTPPATTPTTTPLLYEPFPAFSYAAWQTVDSCIPEAGWDILAKLFEGLVALGTALAEACAHWEHFWDTFDLAIWVETYCPPLSLPPWYPHLYSFLFCLLFLAGASRVIGREDRRRLGERLYQRWLVEQDERRITRQEVAKALDQYRARRDAGAAERTAGPLLDREMDLVMFFALQRLRYKLDQVEKDYRLGPVLSSRGIIPAVEAERAVMEAMWDRRCSPVLRFIYSLCRSVWTFTREAIAFWGEELFLEVWETILPVCLLMSVLAIAFVLGTLALAIGLVGSICWLSLMGTTIGASVARPVVEGAKGFVSELLRPEPPSSTGNEGLSSQQTEAGEDEQRARKRRRVD</sequence>
<dbReference type="OrthoDB" id="10563341at2759"/>
<dbReference type="GeneID" id="27714884"/>
<keyword evidence="5" id="KW-1185">Reference proteome</keyword>
<evidence type="ECO:0000256" key="2">
    <source>
        <dbReference type="SAM" id="Phobius"/>
    </source>
</evidence>
<evidence type="ECO:0000313" key="5">
    <source>
        <dbReference type="Proteomes" id="UP000053411"/>
    </source>
</evidence>
<gene>
    <name evidence="4" type="ORF">Z520_09138</name>
</gene>
<protein>
    <submittedName>
        <fullName evidence="4">Uncharacterized protein</fullName>
    </submittedName>
</protein>
<proteinExistence type="predicted"/>
<reference evidence="4 5" key="1">
    <citation type="submission" date="2015-01" db="EMBL/GenBank/DDBJ databases">
        <title>The Genome Sequence of Fonsecaea multimorphosa CBS 102226.</title>
        <authorList>
            <consortium name="The Broad Institute Genomics Platform"/>
            <person name="Cuomo C."/>
            <person name="de Hoog S."/>
            <person name="Gorbushina A."/>
            <person name="Stielow B."/>
            <person name="Teixiera M."/>
            <person name="Abouelleil A."/>
            <person name="Chapman S.B."/>
            <person name="Priest M."/>
            <person name="Young S.K."/>
            <person name="Wortman J."/>
            <person name="Nusbaum C."/>
            <person name="Birren B."/>
        </authorList>
    </citation>
    <scope>NUCLEOTIDE SEQUENCE [LARGE SCALE GENOMIC DNA]</scope>
    <source>
        <strain evidence="4 5">CBS 102226</strain>
    </source>
</reference>
<evidence type="ECO:0000313" key="4">
    <source>
        <dbReference type="EMBL" id="KIX95222.1"/>
    </source>
</evidence>
<feature type="signal peptide" evidence="3">
    <location>
        <begin position="1"/>
        <end position="25"/>
    </location>
</feature>
<feature type="compositionally biased region" description="Polar residues" evidence="1">
    <location>
        <begin position="410"/>
        <end position="423"/>
    </location>
</feature>
<dbReference type="EMBL" id="KN848083">
    <property type="protein sequence ID" value="KIX95222.1"/>
    <property type="molecule type" value="Genomic_DNA"/>
</dbReference>
<dbReference type="VEuPathDB" id="FungiDB:Z520_09138"/>
<keyword evidence="3" id="KW-0732">Signal</keyword>
<feature type="region of interest" description="Disordered" evidence="1">
    <location>
        <begin position="403"/>
        <end position="438"/>
    </location>
</feature>
<evidence type="ECO:0000256" key="1">
    <source>
        <dbReference type="SAM" id="MobiDB-lite"/>
    </source>
</evidence>
<accession>A0A0D2JPD8</accession>
<keyword evidence="2" id="KW-0472">Membrane</keyword>
<dbReference type="AlphaFoldDB" id="A0A0D2JPD8"/>